<evidence type="ECO:0000313" key="1">
    <source>
        <dbReference type="EMBL" id="CAD8170658.1"/>
    </source>
</evidence>
<comment type="caution">
    <text evidence="1">The sequence shown here is derived from an EMBL/GenBank/DDBJ whole genome shotgun (WGS) entry which is preliminary data.</text>
</comment>
<reference evidence="1" key="1">
    <citation type="submission" date="2021-01" db="EMBL/GenBank/DDBJ databases">
        <authorList>
            <consortium name="Genoscope - CEA"/>
            <person name="William W."/>
        </authorList>
    </citation>
    <scope>NUCLEOTIDE SEQUENCE</scope>
</reference>
<evidence type="ECO:0000313" key="2">
    <source>
        <dbReference type="Proteomes" id="UP000689195"/>
    </source>
</evidence>
<dbReference type="Proteomes" id="UP000689195">
    <property type="component" value="Unassembled WGS sequence"/>
</dbReference>
<dbReference type="AlphaFoldDB" id="A0A8S1UZP8"/>
<protein>
    <submittedName>
        <fullName evidence="1">Uncharacterized protein</fullName>
    </submittedName>
</protein>
<keyword evidence="2" id="KW-1185">Reference proteome</keyword>
<sequence length="75" mass="9071">MNRMEEFLKIVYKQFQQTEFNLGIKFRRILQKSQNTSWYSQLNGFQQRRTLSRTIPDTTKQVWHTSSVITLQTSK</sequence>
<accession>A0A8S1UZP8</accession>
<name>A0A8S1UZP8_9CILI</name>
<proteinExistence type="predicted"/>
<organism evidence="1 2">
    <name type="scientific">Paramecium pentaurelia</name>
    <dbReference type="NCBI Taxonomy" id="43138"/>
    <lineage>
        <taxon>Eukaryota</taxon>
        <taxon>Sar</taxon>
        <taxon>Alveolata</taxon>
        <taxon>Ciliophora</taxon>
        <taxon>Intramacronucleata</taxon>
        <taxon>Oligohymenophorea</taxon>
        <taxon>Peniculida</taxon>
        <taxon>Parameciidae</taxon>
        <taxon>Paramecium</taxon>
    </lineage>
</organism>
<dbReference type="EMBL" id="CAJJDO010000053">
    <property type="protein sequence ID" value="CAD8170658.1"/>
    <property type="molecule type" value="Genomic_DNA"/>
</dbReference>
<gene>
    <name evidence="1" type="ORF">PPENT_87.1.T0530169</name>
</gene>